<dbReference type="EMBL" id="AUSU01002898">
    <property type="protein sequence ID" value="EPS67837.1"/>
    <property type="molecule type" value="Genomic_DNA"/>
</dbReference>
<protein>
    <submittedName>
        <fullName evidence="2">Uncharacterized protein</fullName>
    </submittedName>
</protein>
<reference evidence="2 3" key="1">
    <citation type="journal article" date="2013" name="BMC Genomics">
        <title>The miniature genome of a carnivorous plant Genlisea aurea contains a low number of genes and short non-coding sequences.</title>
        <authorList>
            <person name="Leushkin E.V."/>
            <person name="Sutormin R.A."/>
            <person name="Nabieva E.R."/>
            <person name="Penin A.A."/>
            <person name="Kondrashov A.S."/>
            <person name="Logacheva M.D."/>
        </authorList>
    </citation>
    <scope>NUCLEOTIDE SEQUENCE [LARGE SCALE GENOMIC DNA]</scope>
</reference>
<dbReference type="PANTHER" id="PTHR34358:SF2">
    <property type="entry name" value="OS03G0411600 PROTEIN"/>
    <property type="match status" value="1"/>
</dbReference>
<keyword evidence="3" id="KW-1185">Reference proteome</keyword>
<dbReference type="PANTHER" id="PTHR34358">
    <property type="entry name" value="OS03G0411600 PROTEIN"/>
    <property type="match status" value="1"/>
</dbReference>
<organism evidence="2 3">
    <name type="scientific">Genlisea aurea</name>
    <dbReference type="NCBI Taxonomy" id="192259"/>
    <lineage>
        <taxon>Eukaryota</taxon>
        <taxon>Viridiplantae</taxon>
        <taxon>Streptophyta</taxon>
        <taxon>Embryophyta</taxon>
        <taxon>Tracheophyta</taxon>
        <taxon>Spermatophyta</taxon>
        <taxon>Magnoliopsida</taxon>
        <taxon>eudicotyledons</taxon>
        <taxon>Gunneridae</taxon>
        <taxon>Pentapetalae</taxon>
        <taxon>asterids</taxon>
        <taxon>lamiids</taxon>
        <taxon>Lamiales</taxon>
        <taxon>Lentibulariaceae</taxon>
        <taxon>Genlisea</taxon>
    </lineage>
</organism>
<dbReference type="InterPro" id="IPR010608">
    <property type="entry name" value="DUF1195"/>
</dbReference>
<keyword evidence="1" id="KW-0812">Transmembrane</keyword>
<feature type="non-terminal residue" evidence="2">
    <location>
        <position position="158"/>
    </location>
</feature>
<keyword evidence="1" id="KW-1133">Transmembrane helix</keyword>
<name>S8E659_9LAMI</name>
<accession>S8E659</accession>
<dbReference type="OrthoDB" id="2020737at2759"/>
<comment type="caution">
    <text evidence="2">The sequence shown here is derived from an EMBL/GenBank/DDBJ whole genome shotgun (WGS) entry which is preliminary data.</text>
</comment>
<dbReference type="AlphaFoldDB" id="S8E659"/>
<evidence type="ECO:0000313" key="2">
    <source>
        <dbReference type="EMBL" id="EPS67837.1"/>
    </source>
</evidence>
<evidence type="ECO:0000256" key="1">
    <source>
        <dbReference type="SAM" id="Phobius"/>
    </source>
</evidence>
<gene>
    <name evidence="2" type="ORF">M569_06941</name>
</gene>
<evidence type="ECO:0000313" key="3">
    <source>
        <dbReference type="Proteomes" id="UP000015453"/>
    </source>
</evidence>
<keyword evidence="1" id="KW-0472">Membrane</keyword>
<feature type="transmembrane region" description="Helical" evidence="1">
    <location>
        <begin position="46"/>
        <end position="67"/>
    </location>
</feature>
<proteinExistence type="predicted"/>
<dbReference type="Pfam" id="PF06708">
    <property type="entry name" value="DUF1195"/>
    <property type="match status" value="1"/>
</dbReference>
<sequence length="158" mass="17855">MREDDALPISTSTSSSFLSASNAGISKRDHSSRSSAHPFGRSHYKFWALAVILLLALWSMIIGAATLRWSAGDLNRPTDDYSSPSVEDLDVLILEERERLVKHLWDVYTNSRRIKFSGFWQDAFVAAYEDLTSEIPEVRDSAFSEIAKMSVQYLPNLH</sequence>
<dbReference type="Proteomes" id="UP000015453">
    <property type="component" value="Unassembled WGS sequence"/>
</dbReference>